<proteinExistence type="predicted"/>
<evidence type="ECO:0000256" key="1">
    <source>
        <dbReference type="SAM" id="Phobius"/>
    </source>
</evidence>
<feature type="transmembrane region" description="Helical" evidence="1">
    <location>
        <begin position="31"/>
        <end position="49"/>
    </location>
</feature>
<dbReference type="EMBL" id="AOMC01000111">
    <property type="protein sequence ID" value="EMA43953.1"/>
    <property type="molecule type" value="Genomic_DNA"/>
</dbReference>
<dbReference type="AlphaFoldDB" id="M0MF33"/>
<protein>
    <recommendedName>
        <fullName evidence="4">SigmaK-factor processing regulatory BofA</fullName>
    </recommendedName>
</protein>
<keyword evidence="3" id="KW-1185">Reference proteome</keyword>
<reference evidence="2 3" key="1">
    <citation type="journal article" date="2014" name="PLoS Genet.">
        <title>Phylogenetically driven sequencing of extremely halophilic archaea reveals strategies for static and dynamic osmo-response.</title>
        <authorList>
            <person name="Becker E.A."/>
            <person name="Seitzer P.M."/>
            <person name="Tritt A."/>
            <person name="Larsen D."/>
            <person name="Krusor M."/>
            <person name="Yao A.I."/>
            <person name="Wu D."/>
            <person name="Madern D."/>
            <person name="Eisen J.A."/>
            <person name="Darling A.E."/>
            <person name="Facciotti M.T."/>
        </authorList>
    </citation>
    <scope>NUCLEOTIDE SEQUENCE [LARGE SCALE GENOMIC DNA]</scope>
    <source>
        <strain evidence="2 3">DSM 1307</strain>
    </source>
</reference>
<feature type="transmembrane region" description="Helical" evidence="1">
    <location>
        <begin position="56"/>
        <end position="82"/>
    </location>
</feature>
<organism evidence="2 3">
    <name type="scientific">Halococcus morrhuae DSM 1307</name>
    <dbReference type="NCBI Taxonomy" id="931277"/>
    <lineage>
        <taxon>Archaea</taxon>
        <taxon>Methanobacteriati</taxon>
        <taxon>Methanobacteriota</taxon>
        <taxon>Stenosarchaea group</taxon>
        <taxon>Halobacteria</taxon>
        <taxon>Halobacteriales</taxon>
        <taxon>Halococcaceae</taxon>
        <taxon>Halococcus</taxon>
    </lineage>
</organism>
<evidence type="ECO:0008006" key="4">
    <source>
        <dbReference type="Google" id="ProtNLM"/>
    </source>
</evidence>
<dbReference type="InterPro" id="IPR010001">
    <property type="entry name" value="BofA"/>
</dbReference>
<keyword evidence="1" id="KW-0472">Membrane</keyword>
<evidence type="ECO:0000313" key="3">
    <source>
        <dbReference type="Proteomes" id="UP000011568"/>
    </source>
</evidence>
<keyword evidence="1" id="KW-0812">Transmembrane</keyword>
<sequence>MVTGLELAVLAVALVLLLGAARILRAVRPLVVNAVVGLLVFLAASWFGIGVEVNWLTLAVVAIGGLPGAVLVVLLSVFGLAFTPDLVAPLV</sequence>
<comment type="caution">
    <text evidence="2">The sequence shown here is derived from an EMBL/GenBank/DDBJ whole genome shotgun (WGS) entry which is preliminary data.</text>
</comment>
<dbReference type="PATRIC" id="fig|931277.6.peg.1798"/>
<keyword evidence="1" id="KW-1133">Transmembrane helix</keyword>
<accession>M0MF33</accession>
<evidence type="ECO:0000313" key="2">
    <source>
        <dbReference type="EMBL" id="EMA43953.1"/>
    </source>
</evidence>
<name>M0MF33_HALMO</name>
<dbReference type="Proteomes" id="UP000011568">
    <property type="component" value="Unassembled WGS sequence"/>
</dbReference>
<dbReference type="eggNOG" id="arCOG05132">
    <property type="taxonomic scope" value="Archaea"/>
</dbReference>
<dbReference type="RefSeq" id="WP_004054060.1">
    <property type="nucleotide sequence ID" value="NZ_AOMC01000111.1"/>
</dbReference>
<gene>
    <name evidence="2" type="ORF">C448_09153</name>
</gene>
<dbReference type="Pfam" id="PF07441">
    <property type="entry name" value="BofA"/>
    <property type="match status" value="1"/>
</dbReference>